<name>A0A4Y8KSL2_9BACT</name>
<sequence length="109" mass="12292">MKVKVLKIFRDKFTKELYSVGVKLEIEDEDRIEDLTSRGLVEVLEEEKVSDPVLIALFEEEFEKKTVIKALKAIGETAAWNIKDENLIANIAALDEEKTAALKTALGIE</sequence>
<keyword evidence="2" id="KW-1185">Reference proteome</keyword>
<proteinExistence type="predicted"/>
<dbReference type="Proteomes" id="UP000297861">
    <property type="component" value="Unassembled WGS sequence"/>
</dbReference>
<accession>A0A4Y8KSL2</accession>
<dbReference type="OrthoDB" id="1100690at2"/>
<dbReference type="RefSeq" id="WP_134437590.1">
    <property type="nucleotide sequence ID" value="NZ_SOML01000018.1"/>
</dbReference>
<protein>
    <submittedName>
        <fullName evidence="1">Uncharacterized protein</fullName>
    </submittedName>
</protein>
<dbReference type="EMBL" id="SOML01000018">
    <property type="protein sequence ID" value="TFD92182.1"/>
    <property type="molecule type" value="Genomic_DNA"/>
</dbReference>
<reference evidence="1 2" key="1">
    <citation type="submission" date="2019-03" db="EMBL/GenBank/DDBJ databases">
        <title>San Antonio Military Medical Center submission to MRSN (WRAIR), pending publication.</title>
        <authorList>
            <person name="Blyth D.M."/>
            <person name="Mccarthy S.L."/>
            <person name="Schall S.E."/>
            <person name="Stam J.A."/>
            <person name="Ong A.C."/>
            <person name="Mcgann P.T."/>
        </authorList>
    </citation>
    <scope>NUCLEOTIDE SEQUENCE [LARGE SCALE GENOMIC DNA]</scope>
    <source>
        <strain evidence="1 2">MRSN571793</strain>
    </source>
</reference>
<organism evidence="1 2">
    <name type="scientific">Dysgonomonas capnocytophagoides</name>
    <dbReference type="NCBI Taxonomy" id="45254"/>
    <lineage>
        <taxon>Bacteria</taxon>
        <taxon>Pseudomonadati</taxon>
        <taxon>Bacteroidota</taxon>
        <taxon>Bacteroidia</taxon>
        <taxon>Bacteroidales</taxon>
        <taxon>Dysgonomonadaceae</taxon>
        <taxon>Dysgonomonas</taxon>
    </lineage>
</organism>
<evidence type="ECO:0000313" key="1">
    <source>
        <dbReference type="EMBL" id="TFD92182.1"/>
    </source>
</evidence>
<evidence type="ECO:0000313" key="2">
    <source>
        <dbReference type="Proteomes" id="UP000297861"/>
    </source>
</evidence>
<gene>
    <name evidence="1" type="ORF">E2605_18940</name>
</gene>
<dbReference type="AlphaFoldDB" id="A0A4Y8KSL2"/>
<comment type="caution">
    <text evidence="1">The sequence shown here is derived from an EMBL/GenBank/DDBJ whole genome shotgun (WGS) entry which is preliminary data.</text>
</comment>